<evidence type="ECO:0000256" key="4">
    <source>
        <dbReference type="ARBA" id="ARBA00022824"/>
    </source>
</evidence>
<evidence type="ECO:0000256" key="1">
    <source>
        <dbReference type="ARBA" id="ARBA00004477"/>
    </source>
</evidence>
<organism evidence="9 10">
    <name type="scientific">Sporidiobolus salmonicolor</name>
    <name type="common">Yeast-like fungus</name>
    <name type="synonym">Sporobolomyces salmonicolor</name>
    <dbReference type="NCBI Taxonomy" id="5005"/>
    <lineage>
        <taxon>Eukaryota</taxon>
        <taxon>Fungi</taxon>
        <taxon>Dikarya</taxon>
        <taxon>Basidiomycota</taxon>
        <taxon>Pucciniomycotina</taxon>
        <taxon>Microbotryomycetes</taxon>
        <taxon>Sporidiobolales</taxon>
        <taxon>Sporidiobolaceae</taxon>
        <taxon>Sporobolomyces</taxon>
    </lineage>
</organism>
<sequence length="223" mass="24575">MSPLACSSCFYEGWYAHPNLPPLFTNPLTQRLAFPQAGANSKRTAAANAQTLRQLQLGFLISGAIYLVHLALFTSGRTFRRLALFGLTEAFAVLLWQQLQGMARRGEALDGRTGLVTYAFDVVYVTWATHVGAALVSVRFWYLYWIIPLYALYRLVSFALPYLSPSLAALLSGAGAGSTPRQTGVEAAAADGAQSTSKRQEKLRRRMEKGDPRVQQKEVSGRR</sequence>
<comment type="similarity">
    <text evidence="2">Belongs to the TMEM208 family.</text>
</comment>
<dbReference type="AlphaFoldDB" id="A0A0D6EID8"/>
<keyword evidence="3 8" id="KW-0812">Transmembrane</keyword>
<evidence type="ECO:0000256" key="6">
    <source>
        <dbReference type="ARBA" id="ARBA00023136"/>
    </source>
</evidence>
<keyword evidence="4" id="KW-0256">Endoplasmic reticulum</keyword>
<keyword evidence="5 8" id="KW-1133">Transmembrane helix</keyword>
<feature type="transmembrane region" description="Helical" evidence="8">
    <location>
        <begin position="115"/>
        <end position="136"/>
    </location>
</feature>
<dbReference type="PANTHER" id="PTHR13505:SF7">
    <property type="entry name" value="TRANSMEMBRANE PROTEIN 208"/>
    <property type="match status" value="1"/>
</dbReference>
<evidence type="ECO:0000256" key="5">
    <source>
        <dbReference type="ARBA" id="ARBA00022989"/>
    </source>
</evidence>
<keyword evidence="10" id="KW-1185">Reference proteome</keyword>
<dbReference type="EMBL" id="CENE01000003">
    <property type="protein sequence ID" value="CEQ39568.1"/>
    <property type="molecule type" value="Genomic_DNA"/>
</dbReference>
<dbReference type="PANTHER" id="PTHR13505">
    <property type="entry name" value="TRANSMEMBRANE PROTEIN 208"/>
    <property type="match status" value="1"/>
</dbReference>
<feature type="non-terminal residue" evidence="9">
    <location>
        <position position="1"/>
    </location>
</feature>
<evidence type="ECO:0000256" key="2">
    <source>
        <dbReference type="ARBA" id="ARBA00009950"/>
    </source>
</evidence>
<feature type="transmembrane region" description="Helical" evidence="8">
    <location>
        <begin position="142"/>
        <end position="163"/>
    </location>
</feature>
<dbReference type="GO" id="GO:0006624">
    <property type="term" value="P:vacuolar protein processing"/>
    <property type="evidence" value="ECO:0007669"/>
    <property type="project" value="TreeGrafter"/>
</dbReference>
<evidence type="ECO:0000256" key="3">
    <source>
        <dbReference type="ARBA" id="ARBA00022692"/>
    </source>
</evidence>
<keyword evidence="6 8" id="KW-0472">Membrane</keyword>
<protein>
    <submittedName>
        <fullName evidence="9">SPOSA6832_01088-mRNA-1:cds</fullName>
    </submittedName>
</protein>
<dbReference type="GO" id="GO:0005773">
    <property type="term" value="C:vacuole"/>
    <property type="evidence" value="ECO:0007669"/>
    <property type="project" value="GOC"/>
</dbReference>
<proteinExistence type="inferred from homology"/>
<dbReference type="OrthoDB" id="10012212at2759"/>
<name>A0A0D6EID8_SPOSA</name>
<dbReference type="GO" id="GO:0005789">
    <property type="term" value="C:endoplasmic reticulum membrane"/>
    <property type="evidence" value="ECO:0007669"/>
    <property type="project" value="UniProtKB-SubCell"/>
</dbReference>
<gene>
    <name evidence="9" type="primary">SPOSA6832_01088</name>
</gene>
<reference evidence="10" key="1">
    <citation type="submission" date="2015-02" db="EMBL/GenBank/DDBJ databases">
        <authorList>
            <person name="Gon?alves P."/>
        </authorList>
    </citation>
    <scope>NUCLEOTIDE SEQUENCE [LARGE SCALE GENOMIC DNA]</scope>
</reference>
<evidence type="ECO:0000313" key="10">
    <source>
        <dbReference type="Proteomes" id="UP000243876"/>
    </source>
</evidence>
<accession>A0A0D6EID8</accession>
<evidence type="ECO:0000256" key="8">
    <source>
        <dbReference type="SAM" id="Phobius"/>
    </source>
</evidence>
<comment type="subcellular location">
    <subcellularLocation>
        <location evidence="1">Endoplasmic reticulum membrane</location>
        <topology evidence="1">Multi-pass membrane protein</topology>
    </subcellularLocation>
</comment>
<dbReference type="Proteomes" id="UP000243876">
    <property type="component" value="Unassembled WGS sequence"/>
</dbReference>
<dbReference type="InterPro" id="IPR008506">
    <property type="entry name" value="SND2/TMEM208"/>
</dbReference>
<feature type="transmembrane region" description="Helical" evidence="8">
    <location>
        <begin position="57"/>
        <end position="76"/>
    </location>
</feature>
<feature type="region of interest" description="Disordered" evidence="7">
    <location>
        <begin position="178"/>
        <end position="223"/>
    </location>
</feature>
<evidence type="ECO:0000256" key="7">
    <source>
        <dbReference type="SAM" id="MobiDB-lite"/>
    </source>
</evidence>
<dbReference type="Pfam" id="PF05620">
    <property type="entry name" value="TMEM208_SND2"/>
    <property type="match status" value="1"/>
</dbReference>
<feature type="compositionally biased region" description="Basic and acidic residues" evidence="7">
    <location>
        <begin position="208"/>
        <end position="223"/>
    </location>
</feature>
<evidence type="ECO:0000313" key="9">
    <source>
        <dbReference type="EMBL" id="CEQ39568.1"/>
    </source>
</evidence>
<feature type="transmembrane region" description="Helical" evidence="8">
    <location>
        <begin position="82"/>
        <end position="103"/>
    </location>
</feature>